<dbReference type="PROSITE" id="PS50878">
    <property type="entry name" value="RT_POL"/>
    <property type="match status" value="1"/>
</dbReference>
<dbReference type="Gene3D" id="3.30.70.270">
    <property type="match status" value="1"/>
</dbReference>
<comment type="caution">
    <text evidence="3">The sequence shown here is derived from an EMBL/GenBank/DDBJ whole genome shotgun (WGS) entry which is preliminary data.</text>
</comment>
<sequence>MTALRNPKGTAIASRRGMEKIIYDFYSDLFDSHVHLPPHHLREDGHVIQEVLPSEIRHAVMSVRNRTALGPDRIRPEHLESLPPVLINTLARLSTRYLSVCEVPKQWKTSKTVLLYKKGDPHDIGKTEKVLDEGLPCEQAGFRKGFSTIDHIHNVSKPIEVSRDYKMPLYLTFIDLKKAFNSVETEAVVEALDNQGVPTQYINVLRELYSNFTTGISPFYKNIIIDVKRGVRQGDTISPKIFTATLENAMRKLEWDDMGVNFDGRQLHHLRFADDIVLITSSISQAERMLTEFDETCGCIGLQLDLQKTMFMRNGWVSDAPFTLNGTNISECTSYVYLGRELNMMNDLTPKLGRRRRAAWGAYKSTENVVKKTRNTRLRAHLFNTTVLPALTYASETWAFHKQEENARFYNYIYFTKPKTKNHVRIVLFVIGFGFVFSSFVNEIS</sequence>
<feature type="domain" description="Reverse transcriptase" evidence="2">
    <location>
        <begin position="84"/>
        <end position="329"/>
    </location>
</feature>
<organism evidence="3 4">
    <name type="scientific">Necator americanus</name>
    <name type="common">Human hookworm</name>
    <dbReference type="NCBI Taxonomy" id="51031"/>
    <lineage>
        <taxon>Eukaryota</taxon>
        <taxon>Metazoa</taxon>
        <taxon>Ecdysozoa</taxon>
        <taxon>Nematoda</taxon>
        <taxon>Chromadorea</taxon>
        <taxon>Rhabditida</taxon>
        <taxon>Rhabditina</taxon>
        <taxon>Rhabditomorpha</taxon>
        <taxon>Strongyloidea</taxon>
        <taxon>Ancylostomatidae</taxon>
        <taxon>Bunostominae</taxon>
        <taxon>Necator</taxon>
    </lineage>
</organism>
<accession>A0ABR1DCQ5</accession>
<dbReference type="InterPro" id="IPR043128">
    <property type="entry name" value="Rev_trsase/Diguanyl_cyclase"/>
</dbReference>
<feature type="transmembrane region" description="Helical" evidence="1">
    <location>
        <begin position="424"/>
        <end position="441"/>
    </location>
</feature>
<dbReference type="EMBL" id="JAVFWL010000004">
    <property type="protein sequence ID" value="KAK6747803.1"/>
    <property type="molecule type" value="Genomic_DNA"/>
</dbReference>
<keyword evidence="4" id="KW-1185">Reference proteome</keyword>
<gene>
    <name evidence="3" type="primary">Necator_chrIV.g14080</name>
    <name evidence="3" type="ORF">RB195_000786</name>
</gene>
<dbReference type="InterPro" id="IPR000477">
    <property type="entry name" value="RT_dom"/>
</dbReference>
<dbReference type="CDD" id="cd01650">
    <property type="entry name" value="RT_nLTR_like"/>
    <property type="match status" value="1"/>
</dbReference>
<protein>
    <recommendedName>
        <fullName evidence="2">Reverse transcriptase domain-containing protein</fullName>
    </recommendedName>
</protein>
<keyword evidence="1" id="KW-1133">Transmembrane helix</keyword>
<dbReference type="Pfam" id="PF00078">
    <property type="entry name" value="RVT_1"/>
    <property type="match status" value="1"/>
</dbReference>
<keyword evidence="1" id="KW-0472">Membrane</keyword>
<name>A0ABR1DCQ5_NECAM</name>
<dbReference type="Proteomes" id="UP001303046">
    <property type="component" value="Unassembled WGS sequence"/>
</dbReference>
<reference evidence="3 4" key="1">
    <citation type="submission" date="2023-08" db="EMBL/GenBank/DDBJ databases">
        <title>A Necator americanus chromosomal reference genome.</title>
        <authorList>
            <person name="Ilik V."/>
            <person name="Petrzelkova K.J."/>
            <person name="Pardy F."/>
            <person name="Fuh T."/>
            <person name="Niatou-Singa F.S."/>
            <person name="Gouil Q."/>
            <person name="Baker L."/>
            <person name="Ritchie M.E."/>
            <person name="Jex A.R."/>
            <person name="Gazzola D."/>
            <person name="Li H."/>
            <person name="Toshio Fujiwara R."/>
            <person name="Zhan B."/>
            <person name="Aroian R.V."/>
            <person name="Pafco B."/>
            <person name="Schwarz E.M."/>
        </authorList>
    </citation>
    <scope>NUCLEOTIDE SEQUENCE [LARGE SCALE GENOMIC DNA]</scope>
    <source>
        <strain evidence="3 4">Aroian</strain>
        <tissue evidence="3">Whole animal</tissue>
    </source>
</reference>
<evidence type="ECO:0000256" key="1">
    <source>
        <dbReference type="SAM" id="Phobius"/>
    </source>
</evidence>
<proteinExistence type="predicted"/>
<dbReference type="PANTHER" id="PTHR47027:SF20">
    <property type="entry name" value="REVERSE TRANSCRIPTASE-LIKE PROTEIN WITH RNA-DIRECTED DNA POLYMERASE DOMAIN"/>
    <property type="match status" value="1"/>
</dbReference>
<evidence type="ECO:0000313" key="4">
    <source>
        <dbReference type="Proteomes" id="UP001303046"/>
    </source>
</evidence>
<dbReference type="InterPro" id="IPR043502">
    <property type="entry name" value="DNA/RNA_pol_sf"/>
</dbReference>
<evidence type="ECO:0000313" key="3">
    <source>
        <dbReference type="EMBL" id="KAK6747803.1"/>
    </source>
</evidence>
<dbReference type="PANTHER" id="PTHR47027">
    <property type="entry name" value="REVERSE TRANSCRIPTASE DOMAIN-CONTAINING PROTEIN"/>
    <property type="match status" value="1"/>
</dbReference>
<evidence type="ECO:0000259" key="2">
    <source>
        <dbReference type="PROSITE" id="PS50878"/>
    </source>
</evidence>
<keyword evidence="1" id="KW-0812">Transmembrane</keyword>
<dbReference type="SUPFAM" id="SSF56672">
    <property type="entry name" value="DNA/RNA polymerases"/>
    <property type="match status" value="1"/>
</dbReference>